<protein>
    <recommendedName>
        <fullName evidence="4">Secreted protein</fullName>
    </recommendedName>
</protein>
<keyword evidence="3" id="KW-1185">Reference proteome</keyword>
<comment type="caution">
    <text evidence="2">The sequence shown here is derived from an EMBL/GenBank/DDBJ whole genome shotgun (WGS) entry which is preliminary data.</text>
</comment>
<dbReference type="Proteomes" id="UP001054252">
    <property type="component" value="Unassembled WGS sequence"/>
</dbReference>
<sequence length="99" mass="11258">MTSFLFLFLSFFSSQPCPILLFFSFPPAAATRRKKKRKTQPCLGKLVRKLSIFPLLSCSRTHKEPRNFPSLSADSGSALLCSVRRLLLLWGRIAWVLDP</sequence>
<evidence type="ECO:0000313" key="3">
    <source>
        <dbReference type="Proteomes" id="UP001054252"/>
    </source>
</evidence>
<proteinExistence type="predicted"/>
<organism evidence="2 3">
    <name type="scientific">Rubroshorea leprosula</name>
    <dbReference type="NCBI Taxonomy" id="152421"/>
    <lineage>
        <taxon>Eukaryota</taxon>
        <taxon>Viridiplantae</taxon>
        <taxon>Streptophyta</taxon>
        <taxon>Embryophyta</taxon>
        <taxon>Tracheophyta</taxon>
        <taxon>Spermatophyta</taxon>
        <taxon>Magnoliopsida</taxon>
        <taxon>eudicotyledons</taxon>
        <taxon>Gunneridae</taxon>
        <taxon>Pentapetalae</taxon>
        <taxon>rosids</taxon>
        <taxon>malvids</taxon>
        <taxon>Malvales</taxon>
        <taxon>Dipterocarpaceae</taxon>
        <taxon>Rubroshorea</taxon>
    </lineage>
</organism>
<dbReference type="AlphaFoldDB" id="A0AAV5J7Z8"/>
<evidence type="ECO:0008006" key="4">
    <source>
        <dbReference type="Google" id="ProtNLM"/>
    </source>
</evidence>
<accession>A0AAV5J7Z8</accession>
<dbReference type="EMBL" id="BPVZ01000026">
    <property type="protein sequence ID" value="GKV06995.1"/>
    <property type="molecule type" value="Genomic_DNA"/>
</dbReference>
<feature type="signal peptide" evidence="1">
    <location>
        <begin position="1"/>
        <end position="30"/>
    </location>
</feature>
<evidence type="ECO:0000256" key="1">
    <source>
        <dbReference type="SAM" id="SignalP"/>
    </source>
</evidence>
<name>A0AAV5J7Z8_9ROSI</name>
<keyword evidence="1" id="KW-0732">Signal</keyword>
<evidence type="ECO:0000313" key="2">
    <source>
        <dbReference type="EMBL" id="GKV06995.1"/>
    </source>
</evidence>
<gene>
    <name evidence="2" type="ORF">SLEP1_g18807</name>
</gene>
<feature type="chain" id="PRO_5044022818" description="Secreted protein" evidence="1">
    <location>
        <begin position="31"/>
        <end position="99"/>
    </location>
</feature>
<reference evidence="2 3" key="1">
    <citation type="journal article" date="2021" name="Commun. Biol.">
        <title>The genome of Shorea leprosula (Dipterocarpaceae) highlights the ecological relevance of drought in aseasonal tropical rainforests.</title>
        <authorList>
            <person name="Ng K.K.S."/>
            <person name="Kobayashi M.J."/>
            <person name="Fawcett J.A."/>
            <person name="Hatakeyama M."/>
            <person name="Paape T."/>
            <person name="Ng C.H."/>
            <person name="Ang C.C."/>
            <person name="Tnah L.H."/>
            <person name="Lee C.T."/>
            <person name="Nishiyama T."/>
            <person name="Sese J."/>
            <person name="O'Brien M.J."/>
            <person name="Copetti D."/>
            <person name="Mohd Noor M.I."/>
            <person name="Ong R.C."/>
            <person name="Putra M."/>
            <person name="Sireger I.Z."/>
            <person name="Indrioko S."/>
            <person name="Kosugi Y."/>
            <person name="Izuno A."/>
            <person name="Isagi Y."/>
            <person name="Lee S.L."/>
            <person name="Shimizu K.K."/>
        </authorList>
    </citation>
    <scope>NUCLEOTIDE SEQUENCE [LARGE SCALE GENOMIC DNA]</scope>
    <source>
        <strain evidence="2">214</strain>
    </source>
</reference>